<dbReference type="OrthoDB" id="1304924at2759"/>
<dbReference type="Gene3D" id="3.60.10.10">
    <property type="entry name" value="Endonuclease/exonuclease/phosphatase"/>
    <property type="match status" value="1"/>
</dbReference>
<dbReference type="AlphaFoldDB" id="A0A2I4HN42"/>
<protein>
    <submittedName>
        <fullName evidence="2">Uncharacterized protein LOC109019636</fullName>
    </submittedName>
</protein>
<evidence type="ECO:0000313" key="1">
    <source>
        <dbReference type="Proteomes" id="UP000235220"/>
    </source>
</evidence>
<accession>A0A2I4HN42</accession>
<reference evidence="2" key="1">
    <citation type="submission" date="2025-08" db="UniProtKB">
        <authorList>
            <consortium name="RefSeq"/>
        </authorList>
    </citation>
    <scope>IDENTIFICATION</scope>
    <source>
        <tissue evidence="2">Leaves</tissue>
    </source>
</reference>
<dbReference type="Proteomes" id="UP000235220">
    <property type="component" value="Chromosome 2"/>
</dbReference>
<dbReference type="GeneID" id="109019636"/>
<evidence type="ECO:0000313" key="2">
    <source>
        <dbReference type="RefSeq" id="XP_018857522.1"/>
    </source>
</evidence>
<dbReference type="STRING" id="51240.A0A2I4HN42"/>
<dbReference type="PANTHER" id="PTHR46890:SF48">
    <property type="entry name" value="RNA-DIRECTED DNA POLYMERASE"/>
    <property type="match status" value="1"/>
</dbReference>
<proteinExistence type="predicted"/>
<dbReference type="InterPro" id="IPR052343">
    <property type="entry name" value="Retrotransposon-Effector_Assoc"/>
</dbReference>
<sequence>MVDVAQEDLLAIVVNQSEVLQGGDFVAQGTDSVLIEEECAMAASVASFSNIEILVDNALTSKEVCSDSNTQERGKKSSKAIGMKVRSKPFLRDEVLDDVKRMLGFDCGFSNGDWDGKLWIFWMNDVDVNVVSCGSQHVTVIVSTGLMKCKASFVYAKCMYVQRRELWVDLEKESNGIEPWIIIGDFNIIASDVERRGGRSHSLLAMEEFNSWIHSCGLLELKFLGTSFSWCNGQAGRYRSWARLDYYGPSPFRFQQMWVDHVDFFRCVREVWDQPVVGTGLIKLAVKLKKLKTVLKGWNKTVFGWTNGHIKQLEDRIERLEESLQLNYDEEVESDLLVSKMELETWNNREEMRLAQCAKVCWWRHGDQNSRYFHALLNKRRQSKITEMRLPNGLMLKSPQEIHDGAVHYFREFLGQSSRVVLPELSDYVSIVISDDDNLRLCSVPTEEEVKQAVFSIPIESSPGPDGFGSGFYRACWDIVSLEVVEAVQEFFRGVPLPRFYTASFVVLIPKMDQPTGFDKFRPISLCSVFYKICTKVLVARLAPLLSSLISSE</sequence>
<dbReference type="SUPFAM" id="SSF56219">
    <property type="entry name" value="DNase I-like"/>
    <property type="match status" value="1"/>
</dbReference>
<dbReference type="PANTHER" id="PTHR46890">
    <property type="entry name" value="NON-LTR RETROLELEMENT REVERSE TRANSCRIPTASE-LIKE PROTEIN-RELATED"/>
    <property type="match status" value="1"/>
</dbReference>
<dbReference type="RefSeq" id="XP_018857522.1">
    <property type="nucleotide sequence ID" value="XM_019001977.1"/>
</dbReference>
<dbReference type="Gramene" id="Jr02_10960_p1">
    <property type="protein sequence ID" value="cds.Jr02_10960_p1"/>
    <property type="gene ID" value="Jr02_10960"/>
</dbReference>
<dbReference type="InterPro" id="IPR036691">
    <property type="entry name" value="Endo/exonu/phosph_ase_sf"/>
</dbReference>
<name>A0A2I4HN42_JUGRE</name>
<organism evidence="1 2">
    <name type="scientific">Juglans regia</name>
    <name type="common">English walnut</name>
    <dbReference type="NCBI Taxonomy" id="51240"/>
    <lineage>
        <taxon>Eukaryota</taxon>
        <taxon>Viridiplantae</taxon>
        <taxon>Streptophyta</taxon>
        <taxon>Embryophyta</taxon>
        <taxon>Tracheophyta</taxon>
        <taxon>Spermatophyta</taxon>
        <taxon>Magnoliopsida</taxon>
        <taxon>eudicotyledons</taxon>
        <taxon>Gunneridae</taxon>
        <taxon>Pentapetalae</taxon>
        <taxon>rosids</taxon>
        <taxon>fabids</taxon>
        <taxon>Fagales</taxon>
        <taxon>Juglandaceae</taxon>
        <taxon>Juglans</taxon>
    </lineage>
</organism>
<keyword evidence="1" id="KW-1185">Reference proteome</keyword>
<dbReference type="KEGG" id="jre:109019636"/>
<gene>
    <name evidence="2" type="primary">LOC109019636</name>
</gene>